<organism evidence="2 3">
    <name type="scientific">Candidatus Staskawiczbacteria bacterium RIFCSPHIGHO2_01_FULL_41_41</name>
    <dbReference type="NCBI Taxonomy" id="1802203"/>
    <lineage>
        <taxon>Bacteria</taxon>
        <taxon>Candidatus Staskawicziibacteriota</taxon>
    </lineage>
</organism>
<dbReference type="Gene3D" id="3.30.420.10">
    <property type="entry name" value="Ribonuclease H-like superfamily/Ribonuclease H"/>
    <property type="match status" value="1"/>
</dbReference>
<feature type="domain" description="Integrase catalytic" evidence="1">
    <location>
        <begin position="109"/>
        <end position="272"/>
    </location>
</feature>
<protein>
    <recommendedName>
        <fullName evidence="1">Integrase catalytic domain-containing protein</fullName>
    </recommendedName>
</protein>
<sequence length="277" mass="32907">MKATCRFAGVSTSGYYRWLKHKAEPQKDHDDYLLVKEIFDQGKGKWGWRQVQMNLKTIKNITMNHKKIKRIKNKYGLVTKIRQKNPYRAMMKKTQEHRTFPNILQRQFTQLIPFKVFCTDITYVFFNNRVAYFSVVKDIASGEVVAWSLNMHITMDLIVDTVKSMKDNENIPSLKNVLIHSDQGFHYTNPEYILSLKNLDMIQSMSRKGNCIDNSPMESFFGHFKDDVDYKTCKTFEELLAMVKEYIEYYNTKRQQWELKKMTPVDYRNHLLLATIH</sequence>
<gene>
    <name evidence="2" type="ORF">A2822_04915</name>
</gene>
<dbReference type="InterPro" id="IPR001584">
    <property type="entry name" value="Integrase_cat-core"/>
</dbReference>
<reference evidence="2 3" key="1">
    <citation type="journal article" date="2016" name="Nat. Commun.">
        <title>Thousands of microbial genomes shed light on interconnected biogeochemical processes in an aquifer system.</title>
        <authorList>
            <person name="Anantharaman K."/>
            <person name="Brown C.T."/>
            <person name="Hug L.A."/>
            <person name="Sharon I."/>
            <person name="Castelle C.J."/>
            <person name="Probst A.J."/>
            <person name="Thomas B.C."/>
            <person name="Singh A."/>
            <person name="Wilkins M.J."/>
            <person name="Karaoz U."/>
            <person name="Brodie E.L."/>
            <person name="Williams K.H."/>
            <person name="Hubbard S.S."/>
            <person name="Banfield J.F."/>
        </authorList>
    </citation>
    <scope>NUCLEOTIDE SEQUENCE [LARGE SCALE GENOMIC DNA]</scope>
</reference>
<comment type="caution">
    <text evidence="2">The sequence shown here is derived from an EMBL/GenBank/DDBJ whole genome shotgun (WGS) entry which is preliminary data.</text>
</comment>
<dbReference type="SUPFAM" id="SSF53098">
    <property type="entry name" value="Ribonuclease H-like"/>
    <property type="match status" value="1"/>
</dbReference>
<accession>A0A1G2HV59</accession>
<proteinExistence type="predicted"/>
<dbReference type="InterPro" id="IPR012337">
    <property type="entry name" value="RNaseH-like_sf"/>
</dbReference>
<evidence type="ECO:0000259" key="1">
    <source>
        <dbReference type="PROSITE" id="PS50994"/>
    </source>
</evidence>
<dbReference type="PANTHER" id="PTHR46889:SF5">
    <property type="entry name" value="INTEGRASE PROTEIN"/>
    <property type="match status" value="1"/>
</dbReference>
<evidence type="ECO:0000313" key="2">
    <source>
        <dbReference type="EMBL" id="OGZ66090.1"/>
    </source>
</evidence>
<dbReference type="Pfam" id="PF13276">
    <property type="entry name" value="HTH_21"/>
    <property type="match status" value="1"/>
</dbReference>
<dbReference type="EMBL" id="MHOP01000010">
    <property type="protein sequence ID" value="OGZ66090.1"/>
    <property type="molecule type" value="Genomic_DNA"/>
</dbReference>
<dbReference type="NCBIfam" id="NF033516">
    <property type="entry name" value="transpos_IS3"/>
    <property type="match status" value="1"/>
</dbReference>
<name>A0A1G2HV59_9BACT</name>
<evidence type="ECO:0000313" key="3">
    <source>
        <dbReference type="Proteomes" id="UP000178774"/>
    </source>
</evidence>
<dbReference type="GO" id="GO:0015074">
    <property type="term" value="P:DNA integration"/>
    <property type="evidence" value="ECO:0007669"/>
    <property type="project" value="InterPro"/>
</dbReference>
<dbReference type="AlphaFoldDB" id="A0A1G2HV59"/>
<dbReference type="InterPro" id="IPR036397">
    <property type="entry name" value="RNaseH_sf"/>
</dbReference>
<dbReference type="PROSITE" id="PS50994">
    <property type="entry name" value="INTEGRASE"/>
    <property type="match status" value="1"/>
</dbReference>
<dbReference type="Pfam" id="PF13333">
    <property type="entry name" value="rve_2"/>
    <property type="match status" value="1"/>
</dbReference>
<dbReference type="Proteomes" id="UP000178774">
    <property type="component" value="Unassembled WGS sequence"/>
</dbReference>
<dbReference type="PANTHER" id="PTHR46889">
    <property type="entry name" value="TRANSPOSASE INSF FOR INSERTION SEQUENCE IS3B-RELATED"/>
    <property type="match status" value="1"/>
</dbReference>
<dbReference type="Pfam" id="PF00665">
    <property type="entry name" value="rve"/>
    <property type="match status" value="1"/>
</dbReference>
<dbReference type="InterPro" id="IPR050900">
    <property type="entry name" value="Transposase_IS3/IS150/IS904"/>
</dbReference>
<dbReference type="GO" id="GO:0003676">
    <property type="term" value="F:nucleic acid binding"/>
    <property type="evidence" value="ECO:0007669"/>
    <property type="project" value="InterPro"/>
</dbReference>
<dbReference type="InterPro" id="IPR048020">
    <property type="entry name" value="Transpos_IS3"/>
</dbReference>
<dbReference type="InterPro" id="IPR025948">
    <property type="entry name" value="HTH-like_dom"/>
</dbReference>